<evidence type="ECO:0000256" key="3">
    <source>
        <dbReference type="ARBA" id="ARBA00022692"/>
    </source>
</evidence>
<feature type="transmembrane region" description="Helical" evidence="6">
    <location>
        <begin position="20"/>
        <end position="41"/>
    </location>
</feature>
<proteinExistence type="inferred from homology"/>
<keyword evidence="9" id="KW-1185">Reference proteome</keyword>
<name>U5T4F6_9GAMM</name>
<feature type="transmembrane region" description="Helical" evidence="6">
    <location>
        <begin position="124"/>
        <end position="141"/>
    </location>
</feature>
<evidence type="ECO:0000256" key="4">
    <source>
        <dbReference type="ARBA" id="ARBA00022989"/>
    </source>
</evidence>
<dbReference type="PANTHER" id="PTHR34820">
    <property type="entry name" value="INNER MEMBRANE PROTEIN YEBZ"/>
    <property type="match status" value="1"/>
</dbReference>
<organism evidence="8 9">
    <name type="scientific">Spiribacter curvatus</name>
    <dbReference type="NCBI Taxonomy" id="1335757"/>
    <lineage>
        <taxon>Bacteria</taxon>
        <taxon>Pseudomonadati</taxon>
        <taxon>Pseudomonadota</taxon>
        <taxon>Gammaproteobacteria</taxon>
        <taxon>Chromatiales</taxon>
        <taxon>Ectothiorhodospiraceae</taxon>
        <taxon>Spiribacter</taxon>
    </lineage>
</organism>
<dbReference type="PANTHER" id="PTHR34820:SF4">
    <property type="entry name" value="INNER MEMBRANE PROTEIN YEBZ"/>
    <property type="match status" value="1"/>
</dbReference>
<evidence type="ECO:0000256" key="1">
    <source>
        <dbReference type="ARBA" id="ARBA00004651"/>
    </source>
</evidence>
<feature type="transmembrane region" description="Helical" evidence="6">
    <location>
        <begin position="194"/>
        <end position="217"/>
    </location>
</feature>
<dbReference type="InterPro" id="IPR032694">
    <property type="entry name" value="CopC/D"/>
</dbReference>
<evidence type="ECO:0000256" key="6">
    <source>
        <dbReference type="RuleBase" id="RU369037"/>
    </source>
</evidence>
<dbReference type="GO" id="GO:0046688">
    <property type="term" value="P:response to copper ion"/>
    <property type="evidence" value="ECO:0007669"/>
    <property type="project" value="UniProtKB-UniRule"/>
</dbReference>
<feature type="domain" description="Copper resistance protein D" evidence="7">
    <location>
        <begin position="186"/>
        <end position="284"/>
    </location>
</feature>
<dbReference type="RefSeq" id="WP_023367024.1">
    <property type="nucleotide sequence ID" value="NC_022664.1"/>
</dbReference>
<evidence type="ECO:0000313" key="8">
    <source>
        <dbReference type="EMBL" id="AGY92151.1"/>
    </source>
</evidence>
<keyword evidence="5 6" id="KW-0472">Membrane</keyword>
<dbReference type="OrthoDB" id="5782483at2"/>
<feature type="transmembrane region" description="Helical" evidence="6">
    <location>
        <begin position="53"/>
        <end position="77"/>
    </location>
</feature>
<evidence type="ECO:0000259" key="7">
    <source>
        <dbReference type="Pfam" id="PF05425"/>
    </source>
</evidence>
<feature type="transmembrane region" description="Helical" evidence="6">
    <location>
        <begin position="268"/>
        <end position="288"/>
    </location>
</feature>
<keyword evidence="2 6" id="KW-1003">Cell membrane</keyword>
<evidence type="ECO:0000256" key="5">
    <source>
        <dbReference type="ARBA" id="ARBA00023136"/>
    </source>
</evidence>
<dbReference type="STRING" id="1335757.SPICUR_05890"/>
<dbReference type="eggNOG" id="COG1276">
    <property type="taxonomic scope" value="Bacteria"/>
</dbReference>
<dbReference type="Pfam" id="PF05425">
    <property type="entry name" value="CopD"/>
    <property type="match status" value="1"/>
</dbReference>
<comment type="function">
    <text evidence="6">Involved in copper resistance.</text>
</comment>
<accession>U5T4F6</accession>
<sequence>MLEVIAGINGSDGLGIAVKAAGYALLLIASGSVLCRLAVAGMPLQERRFQQRLAAAIAPVALALIGARLMLEAVFLAGNDWGAAVDVGLLSLVGSGALGQTLALQATGLILIAAGLVGSWAGKALSLIGVIVIAVSFPLSGHVTATAGWLDGALLVVHMLCLSFWVGIFVPLYRLSGQPGDAAAVVAEDFGRKAIGVVAVLVVAGLITLNSLTGGLLAALQTAYGQLFAAKLGVFAAVLGLAAINKRALTPALVDHRPEAGRAMRRSLAVEAAAIGLIIVISATFTTVTGPGG</sequence>
<gene>
    <name evidence="8" type="ORF">SPICUR_05890</name>
</gene>
<evidence type="ECO:0000256" key="2">
    <source>
        <dbReference type="ARBA" id="ARBA00022475"/>
    </source>
</evidence>
<comment type="similarity">
    <text evidence="6">Belongs to the CopD family.</text>
</comment>
<comment type="subcellular location">
    <subcellularLocation>
        <location evidence="6">Cell inner membrane</location>
        <topology evidence="6">Multi-pass membrane protein</topology>
    </subcellularLocation>
    <subcellularLocation>
        <location evidence="1">Cell membrane</location>
        <topology evidence="1">Multi-pass membrane protein</topology>
    </subcellularLocation>
</comment>
<dbReference type="HOGENOM" id="CLU_080181_0_0_6"/>
<reference evidence="8 9" key="1">
    <citation type="journal article" date="2013" name="BMC Genomics">
        <title>Genomes of "Spiribacter", a streamlined, successful halophilic bacterium.</title>
        <authorList>
            <person name="Lopez-Perez M."/>
            <person name="Ghai R."/>
            <person name="Leon M.J."/>
            <person name="Rodriguez-Olmos A."/>
            <person name="Copa-Patino J.L."/>
            <person name="Soliveri J."/>
            <person name="Sanchez-Porro C."/>
            <person name="Ventosa A."/>
            <person name="Rodriguez-Valera F."/>
        </authorList>
    </citation>
    <scope>NUCLEOTIDE SEQUENCE [LARGE SCALE GENOMIC DNA]</scope>
    <source>
        <strain evidence="8 9">UAH-SP71</strain>
    </source>
</reference>
<feature type="transmembrane region" description="Helical" evidence="6">
    <location>
        <begin position="223"/>
        <end position="244"/>
    </location>
</feature>
<dbReference type="GO" id="GO:0005886">
    <property type="term" value="C:plasma membrane"/>
    <property type="evidence" value="ECO:0007669"/>
    <property type="project" value="UniProtKB-SubCell"/>
</dbReference>
<keyword evidence="6" id="KW-0997">Cell inner membrane</keyword>
<keyword evidence="6" id="KW-0186">Copper</keyword>
<protein>
    <recommendedName>
        <fullName evidence="6">Copper resistance protein D</fullName>
    </recommendedName>
</protein>
<dbReference type="GO" id="GO:0006825">
    <property type="term" value="P:copper ion transport"/>
    <property type="evidence" value="ECO:0007669"/>
    <property type="project" value="InterPro"/>
</dbReference>
<dbReference type="KEGG" id="spiu:SPICUR_05890"/>
<dbReference type="AlphaFoldDB" id="U5T4F6"/>
<dbReference type="InterPro" id="IPR008457">
    <property type="entry name" value="Cu-R_CopD_dom"/>
</dbReference>
<keyword evidence="4 6" id="KW-1133">Transmembrane helix</keyword>
<dbReference type="EMBL" id="CP005990">
    <property type="protein sequence ID" value="AGY92151.1"/>
    <property type="molecule type" value="Genomic_DNA"/>
</dbReference>
<evidence type="ECO:0000313" key="9">
    <source>
        <dbReference type="Proteomes" id="UP000017640"/>
    </source>
</evidence>
<keyword evidence="3 6" id="KW-0812">Transmembrane</keyword>
<feature type="transmembrane region" description="Helical" evidence="6">
    <location>
        <begin position="97"/>
        <end position="117"/>
    </location>
</feature>
<feature type="transmembrane region" description="Helical" evidence="6">
    <location>
        <begin position="153"/>
        <end position="173"/>
    </location>
</feature>
<dbReference type="Proteomes" id="UP000017640">
    <property type="component" value="Chromosome"/>
</dbReference>